<evidence type="ECO:0000256" key="1">
    <source>
        <dbReference type="ARBA" id="ARBA00004826"/>
    </source>
</evidence>
<gene>
    <name evidence="10" type="primary">idi</name>
    <name evidence="13" type="ORF">HNR39_000802</name>
</gene>
<evidence type="ECO:0000256" key="4">
    <source>
        <dbReference type="ARBA" id="ARBA00022490"/>
    </source>
</evidence>
<dbReference type="Proteomes" id="UP000571084">
    <property type="component" value="Unassembled WGS sequence"/>
</dbReference>
<dbReference type="PANTHER" id="PTHR10885">
    <property type="entry name" value="ISOPENTENYL-DIPHOSPHATE DELTA-ISOMERASE"/>
    <property type="match status" value="1"/>
</dbReference>
<keyword evidence="6 10" id="KW-0460">Magnesium</keyword>
<evidence type="ECO:0000256" key="5">
    <source>
        <dbReference type="ARBA" id="ARBA00022723"/>
    </source>
</evidence>
<comment type="caution">
    <text evidence="13">The sequence shown here is derived from an EMBL/GenBank/DDBJ whole genome shotgun (WGS) entry which is preliminary data.</text>
</comment>
<keyword evidence="5 10" id="KW-0479">Metal-binding</keyword>
<dbReference type="NCBIfam" id="NF002995">
    <property type="entry name" value="PRK03759.1"/>
    <property type="match status" value="1"/>
</dbReference>
<dbReference type="AlphaFoldDB" id="A0A840RPD7"/>
<name>A0A840RPD7_9BURK</name>
<dbReference type="EMBL" id="JACHHQ010000001">
    <property type="protein sequence ID" value="MBB5198992.1"/>
    <property type="molecule type" value="Genomic_DNA"/>
</dbReference>
<feature type="binding site" evidence="10">
    <location>
        <position position="110"/>
    </location>
    <ligand>
        <name>Mn(2+)</name>
        <dbReference type="ChEBI" id="CHEBI:29035"/>
    </ligand>
</feature>
<sequence>MEEVLILVDHNDQPVGFGNKLEVHQTGTLHRAFSIFIFNSDGHMLLQQRSATKYHSGKLWTNTCCGHPRHGEDIDTAAHRRLQEEMGFNCYLQKVGAITYQARVSNELIENEFDHIFIGKFDDNPVPNPAEVEHWKWISAPDLLVRIEAQPDDFTIWFKKILMEADGCLEHWQTIANMQTPKQNNSNKK</sequence>
<protein>
    <recommendedName>
        <fullName evidence="3 10">Isopentenyl-diphosphate Delta-isomerase</fullName>
        <shortName evidence="10">IPP isomerase</shortName>
        <ecNumber evidence="3 10">5.3.3.2</ecNumber>
    </recommendedName>
    <alternativeName>
        <fullName evidence="10">IPP:DMAPP isomerase</fullName>
    </alternativeName>
    <alternativeName>
        <fullName evidence="10">Isopentenyl pyrophosphate isomerase</fullName>
    </alternativeName>
</protein>
<dbReference type="RefSeq" id="WP_168053317.1">
    <property type="nucleotide sequence ID" value="NZ_JAAOZT010000002.1"/>
</dbReference>
<evidence type="ECO:0000256" key="3">
    <source>
        <dbReference type="ARBA" id="ARBA00012057"/>
    </source>
</evidence>
<dbReference type="InterPro" id="IPR011876">
    <property type="entry name" value="IsopentenylPP_isomerase_typ1"/>
</dbReference>
<dbReference type="GO" id="GO:0004452">
    <property type="term" value="F:isopentenyl-diphosphate delta-isomerase activity"/>
    <property type="evidence" value="ECO:0007669"/>
    <property type="project" value="UniProtKB-UniRule"/>
</dbReference>
<dbReference type="SUPFAM" id="SSF55811">
    <property type="entry name" value="Nudix"/>
    <property type="match status" value="1"/>
</dbReference>
<feature type="binding site" evidence="10">
    <location>
        <position position="30"/>
    </location>
    <ligand>
        <name>Mn(2+)</name>
        <dbReference type="ChEBI" id="CHEBI:29035"/>
    </ligand>
</feature>
<keyword evidence="7 10" id="KW-0464">Manganese</keyword>
<feature type="binding site" evidence="10">
    <location>
        <position position="24"/>
    </location>
    <ligand>
        <name>Mn(2+)</name>
        <dbReference type="ChEBI" id="CHEBI:29035"/>
    </ligand>
</feature>
<dbReference type="GO" id="GO:0005737">
    <property type="term" value="C:cytoplasm"/>
    <property type="evidence" value="ECO:0007669"/>
    <property type="project" value="UniProtKB-SubCell"/>
</dbReference>
<evidence type="ECO:0000256" key="11">
    <source>
        <dbReference type="PIRSR" id="PIRSR018427-1"/>
    </source>
</evidence>
<reference evidence="13 14" key="1">
    <citation type="submission" date="2020-08" db="EMBL/GenBank/DDBJ databases">
        <title>Genomic Encyclopedia of Type Strains, Phase IV (KMG-IV): sequencing the most valuable type-strain genomes for metagenomic binning, comparative biology and taxonomic classification.</title>
        <authorList>
            <person name="Goeker M."/>
        </authorList>
    </citation>
    <scope>NUCLEOTIDE SEQUENCE [LARGE SCALE GENOMIC DNA]</scope>
    <source>
        <strain evidence="13 14">DSM 23240</strain>
    </source>
</reference>
<organism evidence="13 14">
    <name type="scientific">Glaciimonas immobilis</name>
    <dbReference type="NCBI Taxonomy" id="728004"/>
    <lineage>
        <taxon>Bacteria</taxon>
        <taxon>Pseudomonadati</taxon>
        <taxon>Pseudomonadota</taxon>
        <taxon>Betaproteobacteria</taxon>
        <taxon>Burkholderiales</taxon>
        <taxon>Oxalobacteraceae</taxon>
        <taxon>Glaciimonas</taxon>
    </lineage>
</organism>
<dbReference type="Gene3D" id="3.90.79.10">
    <property type="entry name" value="Nucleoside Triphosphate Pyrophosphohydrolase"/>
    <property type="match status" value="1"/>
</dbReference>
<evidence type="ECO:0000256" key="7">
    <source>
        <dbReference type="ARBA" id="ARBA00023211"/>
    </source>
</evidence>
<feature type="binding site" evidence="10">
    <location>
        <position position="112"/>
    </location>
    <ligand>
        <name>Mn(2+)</name>
        <dbReference type="ChEBI" id="CHEBI:29035"/>
    </ligand>
</feature>
<feature type="active site" evidence="10 11">
    <location>
        <position position="65"/>
    </location>
</feature>
<dbReference type="InterPro" id="IPR056375">
    <property type="entry name" value="Idi_bact"/>
</dbReference>
<dbReference type="NCBIfam" id="TIGR02150">
    <property type="entry name" value="IPP_isom_1"/>
    <property type="match status" value="1"/>
</dbReference>
<keyword evidence="8 10" id="KW-0414">Isoprene biosynthesis</keyword>
<accession>A0A840RPD7</accession>
<dbReference type="GO" id="GO:0009240">
    <property type="term" value="P:isopentenyl diphosphate biosynthetic process"/>
    <property type="evidence" value="ECO:0007669"/>
    <property type="project" value="TreeGrafter"/>
</dbReference>
<dbReference type="GO" id="GO:0046872">
    <property type="term" value="F:metal ion binding"/>
    <property type="evidence" value="ECO:0007669"/>
    <property type="project" value="UniProtKB-KW"/>
</dbReference>
<dbReference type="EC" id="5.3.3.2" evidence="3 10"/>
<evidence type="ECO:0000313" key="14">
    <source>
        <dbReference type="Proteomes" id="UP000571084"/>
    </source>
</evidence>
<comment type="catalytic activity">
    <reaction evidence="10">
        <text>isopentenyl diphosphate = dimethylallyl diphosphate</text>
        <dbReference type="Rhea" id="RHEA:23284"/>
        <dbReference type="ChEBI" id="CHEBI:57623"/>
        <dbReference type="ChEBI" id="CHEBI:128769"/>
        <dbReference type="EC" id="5.3.3.2"/>
    </reaction>
</comment>
<dbReference type="PROSITE" id="PS51462">
    <property type="entry name" value="NUDIX"/>
    <property type="match status" value="1"/>
</dbReference>
<evidence type="ECO:0000256" key="6">
    <source>
        <dbReference type="ARBA" id="ARBA00022842"/>
    </source>
</evidence>
<comment type="function">
    <text evidence="10">Catalyzes the 1,3-allylic rearrangement of the homoallylic substrate isopentenyl (IPP) to its highly electrophilic allylic isomer, dimethylallyl diphosphate (DMAPP).</text>
</comment>
<evidence type="ECO:0000256" key="8">
    <source>
        <dbReference type="ARBA" id="ARBA00023229"/>
    </source>
</evidence>
<dbReference type="InterPro" id="IPR000086">
    <property type="entry name" value="NUDIX_hydrolase_dom"/>
</dbReference>
<dbReference type="HAMAP" id="MF_00202">
    <property type="entry name" value="Idi"/>
    <property type="match status" value="1"/>
</dbReference>
<evidence type="ECO:0000256" key="10">
    <source>
        <dbReference type="HAMAP-Rule" id="MF_00202"/>
    </source>
</evidence>
<dbReference type="UniPathway" id="UPA00059">
    <property type="reaction ID" value="UER00104"/>
</dbReference>
<evidence type="ECO:0000313" key="13">
    <source>
        <dbReference type="EMBL" id="MBB5198992.1"/>
    </source>
</evidence>
<dbReference type="CDD" id="cd02885">
    <property type="entry name" value="NUDIX_IPP_Isomerase"/>
    <property type="match status" value="1"/>
</dbReference>
<dbReference type="Pfam" id="PF00293">
    <property type="entry name" value="NUDIX"/>
    <property type="match status" value="1"/>
</dbReference>
<proteinExistence type="inferred from homology"/>
<feature type="domain" description="Nudix hydrolase" evidence="12">
    <location>
        <begin position="28"/>
        <end position="160"/>
    </location>
</feature>
<evidence type="ECO:0000256" key="2">
    <source>
        <dbReference type="ARBA" id="ARBA00007579"/>
    </source>
</evidence>
<comment type="similarity">
    <text evidence="2 10">Belongs to the IPP isomerase type 1 family.</text>
</comment>
<keyword evidence="14" id="KW-1185">Reference proteome</keyword>
<keyword evidence="4 10" id="KW-0963">Cytoplasm</keyword>
<evidence type="ECO:0000259" key="12">
    <source>
        <dbReference type="PROSITE" id="PS51462"/>
    </source>
</evidence>
<dbReference type="PANTHER" id="PTHR10885:SF0">
    <property type="entry name" value="ISOPENTENYL-DIPHOSPHATE DELTA-ISOMERASE"/>
    <property type="match status" value="1"/>
</dbReference>
<evidence type="ECO:0000256" key="9">
    <source>
        <dbReference type="ARBA" id="ARBA00023235"/>
    </source>
</evidence>
<feature type="binding site" evidence="10">
    <location>
        <position position="85"/>
    </location>
    <ligand>
        <name>Mg(2+)</name>
        <dbReference type="ChEBI" id="CHEBI:18420"/>
    </ligand>
</feature>
<keyword evidence="9 10" id="KW-0413">Isomerase</keyword>
<dbReference type="InterPro" id="IPR015797">
    <property type="entry name" value="NUDIX_hydrolase-like_dom_sf"/>
</dbReference>
<feature type="active site" evidence="10 11">
    <location>
        <position position="112"/>
    </location>
</feature>
<dbReference type="GO" id="GO:0050992">
    <property type="term" value="P:dimethylallyl diphosphate biosynthetic process"/>
    <property type="evidence" value="ECO:0007669"/>
    <property type="project" value="UniProtKB-UniRule"/>
</dbReference>
<comment type="subcellular location">
    <subcellularLocation>
        <location evidence="10">Cytoplasm</location>
    </subcellularLocation>
</comment>
<comment type="cofactor">
    <cofactor evidence="10">
        <name>Mg(2+)</name>
        <dbReference type="ChEBI" id="CHEBI:18420"/>
    </cofactor>
    <text evidence="10">Binds 1 Mg(2+) ion per subunit. The magnesium ion binds only when substrate is bound.</text>
</comment>
<comment type="pathway">
    <text evidence="1 10">Isoprenoid biosynthesis; dimethylallyl diphosphate biosynthesis; dimethylallyl diphosphate from isopentenyl diphosphate: step 1/1.</text>
</comment>
<comment type="cofactor">
    <cofactor evidence="10">
        <name>Mn(2+)</name>
        <dbReference type="ChEBI" id="CHEBI:29035"/>
    </cofactor>
    <text evidence="10">Binds 1 Mn(2+) ion per subunit.</text>
</comment>
<dbReference type="PIRSF" id="PIRSF018427">
    <property type="entry name" value="Isopntndiph_ism"/>
    <property type="match status" value="1"/>
</dbReference>
<feature type="binding site" evidence="10">
    <location>
        <position position="67"/>
    </location>
    <ligand>
        <name>Mn(2+)</name>
        <dbReference type="ChEBI" id="CHEBI:29035"/>
    </ligand>
</feature>